<dbReference type="AlphaFoldDB" id="A0A934UZG3"/>
<protein>
    <recommendedName>
        <fullName evidence="3">Alginate lyase domain-containing protein</fullName>
    </recommendedName>
</protein>
<dbReference type="InterPro" id="IPR008397">
    <property type="entry name" value="Alginate_lyase_dom"/>
</dbReference>
<reference evidence="4" key="1">
    <citation type="submission" date="2017-08" db="EMBL/GenBank/DDBJ databases">
        <authorList>
            <person name="Imhoff J.F."/>
            <person name="Rahn T."/>
            <person name="Kuenzel S."/>
            <person name="Neulinger S.C."/>
        </authorList>
    </citation>
    <scope>NUCLEOTIDE SEQUENCE</scope>
    <source>
        <strain evidence="4">DSM 9154</strain>
    </source>
</reference>
<reference evidence="4" key="2">
    <citation type="journal article" date="2020" name="Microorganisms">
        <title>Osmotic Adaptation and Compatible Solute Biosynthesis of Phototrophic Bacteria as Revealed from Genome Analyses.</title>
        <authorList>
            <person name="Imhoff J.F."/>
            <person name="Rahn T."/>
            <person name="Kunzel S."/>
            <person name="Keller A."/>
            <person name="Neulinger S.C."/>
        </authorList>
    </citation>
    <scope>NUCLEOTIDE SEQUENCE</scope>
    <source>
        <strain evidence="4">DSM 9154</strain>
    </source>
</reference>
<dbReference type="SUPFAM" id="SSF48230">
    <property type="entry name" value="Chondroitin AC/alginate lyase"/>
    <property type="match status" value="1"/>
</dbReference>
<dbReference type="Gene3D" id="1.50.10.100">
    <property type="entry name" value="Chondroitin AC/alginate lyase"/>
    <property type="match status" value="1"/>
</dbReference>
<feature type="domain" description="Alginate lyase" evidence="3">
    <location>
        <begin position="118"/>
        <end position="193"/>
    </location>
</feature>
<keyword evidence="2" id="KW-0456">Lyase</keyword>
<evidence type="ECO:0000313" key="4">
    <source>
        <dbReference type="EMBL" id="MBK1696370.1"/>
    </source>
</evidence>
<keyword evidence="5" id="KW-1185">Reference proteome</keyword>
<organism evidence="4 5">
    <name type="scientific">Rhodovibrio salinarum</name>
    <dbReference type="NCBI Taxonomy" id="1087"/>
    <lineage>
        <taxon>Bacteria</taxon>
        <taxon>Pseudomonadati</taxon>
        <taxon>Pseudomonadota</taxon>
        <taxon>Alphaproteobacteria</taxon>
        <taxon>Rhodospirillales</taxon>
        <taxon>Rhodovibrionaceae</taxon>
        <taxon>Rhodovibrio</taxon>
    </lineage>
</organism>
<evidence type="ECO:0000256" key="2">
    <source>
        <dbReference type="ARBA" id="ARBA00023239"/>
    </source>
</evidence>
<dbReference type="Pfam" id="PF05426">
    <property type="entry name" value="Alginate_lyase"/>
    <property type="match status" value="1"/>
</dbReference>
<dbReference type="GO" id="GO:0042597">
    <property type="term" value="C:periplasmic space"/>
    <property type="evidence" value="ECO:0007669"/>
    <property type="project" value="InterPro"/>
</dbReference>
<dbReference type="GO" id="GO:0016829">
    <property type="term" value="F:lyase activity"/>
    <property type="evidence" value="ECO:0007669"/>
    <property type="project" value="UniProtKB-KW"/>
</dbReference>
<proteinExistence type="predicted"/>
<dbReference type="InterPro" id="IPR008929">
    <property type="entry name" value="Chondroitin_lyas"/>
</dbReference>
<comment type="caution">
    <text evidence="4">The sequence shown here is derived from an EMBL/GenBank/DDBJ whole genome shotgun (WGS) entry which is preliminary data.</text>
</comment>
<accession>A0A934UZG3</accession>
<evidence type="ECO:0000256" key="1">
    <source>
        <dbReference type="ARBA" id="ARBA00022729"/>
    </source>
</evidence>
<gene>
    <name evidence="4" type="ORF">CKO21_03830</name>
</gene>
<sequence length="350" mass="38781">MASDSGEGDTVILPKTRLPQGVDIPKAYIWISKERLRELPTEGPAWENLQAAAAEPLMPPDLSDQNDPTNVHVLAKALVYARTGQESYRGTVINACMLAIGTQRGGRTLALGKELMAYVLAANLVGMPADKDKQFRTFLRDMLSREFPSGKTLRSTHEDRPNNWGTYAGATRAAIAAYLGDAAELARTARVFKGWLGDRDAYAGFTFKARDWQADPEHPVGINPAGATKQGHTIDGVLPDDQRRSGGFRWPPPKENYVYSALQGALAQAIILDRAGYDVWTWENQALRRAFDWLNETADYPARGDDTWQPHVINYYYVTEFPAPVPSNPGKNVGWTDWTHAGTEARHRGE</sequence>
<dbReference type="EMBL" id="NRRE01000015">
    <property type="protein sequence ID" value="MBK1696370.1"/>
    <property type="molecule type" value="Genomic_DNA"/>
</dbReference>
<dbReference type="Proteomes" id="UP000778970">
    <property type="component" value="Unassembled WGS sequence"/>
</dbReference>
<evidence type="ECO:0000313" key="5">
    <source>
        <dbReference type="Proteomes" id="UP000778970"/>
    </source>
</evidence>
<evidence type="ECO:0000259" key="3">
    <source>
        <dbReference type="Pfam" id="PF05426"/>
    </source>
</evidence>
<keyword evidence="1" id="KW-0732">Signal</keyword>
<name>A0A934UZG3_9PROT</name>